<protein>
    <submittedName>
        <fullName evidence="2">Uncharacterized protein</fullName>
    </submittedName>
</protein>
<organism evidence="2 3">
    <name type="scientific">Nocardiopsis exhalans</name>
    <dbReference type="NCBI Taxonomy" id="163604"/>
    <lineage>
        <taxon>Bacteria</taxon>
        <taxon>Bacillati</taxon>
        <taxon>Actinomycetota</taxon>
        <taxon>Actinomycetes</taxon>
        <taxon>Streptosporangiales</taxon>
        <taxon>Nocardiopsidaceae</taxon>
        <taxon>Nocardiopsis</taxon>
    </lineage>
</organism>
<dbReference type="Proteomes" id="UP001055940">
    <property type="component" value="Plasmid unnamed1"/>
</dbReference>
<evidence type="ECO:0000256" key="1">
    <source>
        <dbReference type="SAM" id="MobiDB-lite"/>
    </source>
</evidence>
<accession>A0ABY5DJU1</accession>
<feature type="compositionally biased region" description="Low complexity" evidence="1">
    <location>
        <begin position="99"/>
        <end position="110"/>
    </location>
</feature>
<feature type="compositionally biased region" description="Low complexity" evidence="1">
    <location>
        <begin position="43"/>
        <end position="54"/>
    </location>
</feature>
<keyword evidence="2" id="KW-0614">Plasmid</keyword>
<name>A0ABY5DJU1_9ACTN</name>
<dbReference type="EMBL" id="CP099838">
    <property type="protein sequence ID" value="USY23593.1"/>
    <property type="molecule type" value="Genomic_DNA"/>
</dbReference>
<dbReference type="RefSeq" id="WP_254422247.1">
    <property type="nucleotide sequence ID" value="NZ_CP099838.1"/>
</dbReference>
<proteinExistence type="predicted"/>
<reference evidence="2" key="1">
    <citation type="submission" date="2022-06" db="EMBL/GenBank/DDBJ databases">
        <authorList>
            <person name="Ping M."/>
        </authorList>
    </citation>
    <scope>NUCLEOTIDE SEQUENCE</scope>
    <source>
        <strain evidence="2">JCM11759T</strain>
        <plasmid evidence="2">unnamed1</plasmid>
    </source>
</reference>
<feature type="region of interest" description="Disordered" evidence="1">
    <location>
        <begin position="1"/>
        <end position="145"/>
    </location>
</feature>
<gene>
    <name evidence="2" type="ORF">NE857_33730</name>
</gene>
<evidence type="ECO:0000313" key="2">
    <source>
        <dbReference type="EMBL" id="USY23593.1"/>
    </source>
</evidence>
<geneLocation type="plasmid" evidence="2 3">
    <name>unnamed1</name>
</geneLocation>
<evidence type="ECO:0000313" key="3">
    <source>
        <dbReference type="Proteomes" id="UP001055940"/>
    </source>
</evidence>
<keyword evidence="3" id="KW-1185">Reference proteome</keyword>
<sequence>MSKQINRQRPGDKSNRRRLAASNESIRVGDVPPVADPAPEVVPPQEEAAAAEPVAVEESEPAPADPAPQTDVTESADRATPQPEESVSPEPEPVPEVVPPQEEAAAAEPVAVEESEPAPADPAPQTDVTESAASEPVSFLGRPEEVRKAWESSVLSARNEPKKWAAYSVSLPLEMWERLEARVEADQQRYGLPSLAMSHYINTALAGLPKNPRTVGTIATEYVQALGLVPPAMRSSGTRAHHDVLERMRKLRAQLRRVARPGLLGHLQAAAVSALLDTLDEEDTRA</sequence>